<dbReference type="AlphaFoldDB" id="A0A0D9YDZ1"/>
<dbReference type="Gramene" id="OGLUM01G32460.1">
    <property type="protein sequence ID" value="OGLUM01G32460.1"/>
    <property type="gene ID" value="OGLUM01G32460"/>
</dbReference>
<reference evidence="2" key="3">
    <citation type="submission" date="2018-05" db="EMBL/GenBank/DDBJ databases">
        <title>OgluRS3 (Oryza glumaepatula Reference Sequence Version 3).</title>
        <authorList>
            <person name="Zhang J."/>
            <person name="Kudrna D."/>
            <person name="Lee S."/>
            <person name="Talag J."/>
            <person name="Welchert J."/>
            <person name="Wing R.A."/>
        </authorList>
    </citation>
    <scope>NUCLEOTIDE SEQUENCE [LARGE SCALE GENOMIC DNA]</scope>
</reference>
<dbReference type="HOGENOM" id="CLU_107797_0_0_1"/>
<evidence type="ECO:0000313" key="3">
    <source>
        <dbReference type="Proteomes" id="UP000026961"/>
    </source>
</evidence>
<keyword evidence="3" id="KW-1185">Reference proteome</keyword>
<sequence length="231" mass="23898">MPFGRLYQTELVESFRFTAASASPRRRDAAVARCADDGENDAAVERVGDDEKVLKRRGTVLPVGRYCSGGDAARVRGATAPAPAPTQDAASSKNGALLSGGDDDTPVSQNGSVVTGVDKPATAAASTPLVTIPKLLAPDSPVILPSVDRPQPEFVIPDAAYLGAPAPPLSSPHRWPRVASTGAQQWQGCHVAWLSPVAPLSSSLSAAVALLLLVGGRWARSSCGVYAIGFF</sequence>
<accession>A0A0D9YDZ1</accession>
<evidence type="ECO:0000313" key="2">
    <source>
        <dbReference type="EnsemblPlants" id="OGLUM01G32460.1"/>
    </source>
</evidence>
<evidence type="ECO:0000256" key="1">
    <source>
        <dbReference type="SAM" id="MobiDB-lite"/>
    </source>
</evidence>
<reference evidence="2" key="2">
    <citation type="submission" date="2015-04" db="UniProtKB">
        <authorList>
            <consortium name="EnsemblPlants"/>
        </authorList>
    </citation>
    <scope>IDENTIFICATION</scope>
</reference>
<reference evidence="2" key="1">
    <citation type="submission" date="2013-08" db="EMBL/GenBank/DDBJ databases">
        <title>Oryza genome evolution.</title>
        <authorList>
            <person name="Wing R.A."/>
            <person name="Panaud O."/>
            <person name="Oliveira A.C."/>
        </authorList>
    </citation>
    <scope>NUCLEOTIDE SEQUENCE</scope>
</reference>
<dbReference type="Proteomes" id="UP000026961">
    <property type="component" value="Chromosome 1"/>
</dbReference>
<protein>
    <submittedName>
        <fullName evidence="2">Uncharacterized protein</fullName>
    </submittedName>
</protein>
<feature type="region of interest" description="Disordered" evidence="1">
    <location>
        <begin position="76"/>
        <end position="107"/>
    </location>
</feature>
<dbReference type="EnsemblPlants" id="OGLUM01G32460.1">
    <property type="protein sequence ID" value="OGLUM01G32460.1"/>
    <property type="gene ID" value="OGLUM01G32460"/>
</dbReference>
<organism evidence="2">
    <name type="scientific">Oryza glumipatula</name>
    <dbReference type="NCBI Taxonomy" id="40148"/>
    <lineage>
        <taxon>Eukaryota</taxon>
        <taxon>Viridiplantae</taxon>
        <taxon>Streptophyta</taxon>
        <taxon>Embryophyta</taxon>
        <taxon>Tracheophyta</taxon>
        <taxon>Spermatophyta</taxon>
        <taxon>Magnoliopsida</taxon>
        <taxon>Liliopsida</taxon>
        <taxon>Poales</taxon>
        <taxon>Poaceae</taxon>
        <taxon>BOP clade</taxon>
        <taxon>Oryzoideae</taxon>
        <taxon>Oryzeae</taxon>
        <taxon>Oryzinae</taxon>
        <taxon>Oryza</taxon>
    </lineage>
</organism>
<feature type="compositionally biased region" description="Low complexity" evidence="1">
    <location>
        <begin position="76"/>
        <end position="90"/>
    </location>
</feature>
<name>A0A0D9YDZ1_9ORYZ</name>
<proteinExistence type="predicted"/>